<dbReference type="PANTHER" id="PTHR42939:SF1">
    <property type="entry name" value="ABC TRANSPORTER ATP-BINDING PROTEIN ALBC-RELATED"/>
    <property type="match status" value="1"/>
</dbReference>
<dbReference type="InterPro" id="IPR003439">
    <property type="entry name" value="ABC_transporter-like_ATP-bd"/>
</dbReference>
<dbReference type="GO" id="GO:0005524">
    <property type="term" value="F:ATP binding"/>
    <property type="evidence" value="ECO:0007669"/>
    <property type="project" value="UniProtKB-KW"/>
</dbReference>
<evidence type="ECO:0000313" key="7">
    <source>
        <dbReference type="Proteomes" id="UP000009036"/>
    </source>
</evidence>
<feature type="compositionally biased region" description="Basic residues" evidence="4">
    <location>
        <begin position="361"/>
        <end position="371"/>
    </location>
</feature>
<proteinExistence type="predicted"/>
<dbReference type="Pfam" id="PF00005">
    <property type="entry name" value="ABC_tran"/>
    <property type="match status" value="1"/>
</dbReference>
<protein>
    <submittedName>
        <fullName evidence="6">ABC transporter ATP-binding protein</fullName>
    </submittedName>
</protein>
<dbReference type="InterPro" id="IPR003593">
    <property type="entry name" value="AAA+_ATPase"/>
</dbReference>
<dbReference type="Proteomes" id="UP000009036">
    <property type="component" value="Chromosome"/>
</dbReference>
<evidence type="ECO:0000256" key="1">
    <source>
        <dbReference type="ARBA" id="ARBA00022448"/>
    </source>
</evidence>
<reference evidence="6" key="1">
    <citation type="journal article" date="2012" name="J. Bacteriol.">
        <title>Genome Sequence of Streptomyces auratus Strain AGR0001, a Phoslactomycin-Producing Actinomycete.</title>
        <authorList>
            <person name="Han X."/>
            <person name="Li M."/>
            <person name="Ding Z."/>
            <person name="Zhao J."/>
            <person name="Ji K."/>
            <person name="Wen M."/>
            <person name="Lu T."/>
        </authorList>
    </citation>
    <scope>NUCLEOTIDE SEQUENCE</scope>
    <source>
        <strain evidence="6">AGR0001</strain>
    </source>
</reference>
<dbReference type="Gene3D" id="3.40.50.300">
    <property type="entry name" value="P-loop containing nucleotide triphosphate hydrolases"/>
    <property type="match status" value="1"/>
</dbReference>
<dbReference type="InterPro" id="IPR027417">
    <property type="entry name" value="P-loop_NTPase"/>
</dbReference>
<dbReference type="AlphaFoldDB" id="A0A8B1NEJ1"/>
<evidence type="ECO:0000259" key="5">
    <source>
        <dbReference type="PROSITE" id="PS50893"/>
    </source>
</evidence>
<accession>A0A8B1NEJ1</accession>
<feature type="region of interest" description="Disordered" evidence="4">
    <location>
        <begin position="307"/>
        <end position="371"/>
    </location>
</feature>
<dbReference type="EMBL" id="CP072931">
    <property type="protein sequence ID" value="QTZ93439.1"/>
    <property type="molecule type" value="Genomic_DNA"/>
</dbReference>
<dbReference type="PANTHER" id="PTHR42939">
    <property type="entry name" value="ABC TRANSPORTER ATP-BINDING PROTEIN ALBC-RELATED"/>
    <property type="match status" value="1"/>
</dbReference>
<dbReference type="SMART" id="SM00382">
    <property type="entry name" value="AAA"/>
    <property type="match status" value="1"/>
</dbReference>
<dbReference type="PROSITE" id="PS50893">
    <property type="entry name" value="ABC_TRANSPORTER_2"/>
    <property type="match status" value="1"/>
</dbReference>
<feature type="compositionally biased region" description="Basic and acidic residues" evidence="4">
    <location>
        <begin position="351"/>
        <end position="360"/>
    </location>
</feature>
<dbReference type="SUPFAM" id="SSF52540">
    <property type="entry name" value="P-loop containing nucleoside triphosphate hydrolases"/>
    <property type="match status" value="1"/>
</dbReference>
<dbReference type="RefSeq" id="WP_211823479.1">
    <property type="nucleotide sequence ID" value="NZ_CP072931.1"/>
</dbReference>
<feature type="compositionally biased region" description="Pro residues" evidence="4">
    <location>
        <begin position="332"/>
        <end position="343"/>
    </location>
</feature>
<dbReference type="KEGG" id="sauh:SU9_019845"/>
<evidence type="ECO:0000256" key="2">
    <source>
        <dbReference type="ARBA" id="ARBA00022741"/>
    </source>
</evidence>
<evidence type="ECO:0000313" key="6">
    <source>
        <dbReference type="EMBL" id="QTZ93439.1"/>
    </source>
</evidence>
<organism evidence="6 7">
    <name type="scientific">Streptomyces auratus AGR0001</name>
    <dbReference type="NCBI Taxonomy" id="1160718"/>
    <lineage>
        <taxon>Bacteria</taxon>
        <taxon>Bacillati</taxon>
        <taxon>Actinomycetota</taxon>
        <taxon>Actinomycetes</taxon>
        <taxon>Kitasatosporales</taxon>
        <taxon>Streptomycetaceae</taxon>
        <taxon>Streptomyces</taxon>
    </lineage>
</organism>
<keyword evidence="1" id="KW-0813">Transport</keyword>
<keyword evidence="2" id="KW-0547">Nucleotide-binding</keyword>
<dbReference type="GO" id="GO:0016887">
    <property type="term" value="F:ATP hydrolysis activity"/>
    <property type="evidence" value="ECO:0007669"/>
    <property type="project" value="InterPro"/>
</dbReference>
<reference evidence="6" key="2">
    <citation type="submission" date="2021-04" db="EMBL/GenBank/DDBJ databases">
        <authorList>
            <person name="Wen M.-L."/>
            <person name="Han X.-L."/>
            <person name="Xiong J."/>
        </authorList>
    </citation>
    <scope>NUCLEOTIDE SEQUENCE</scope>
    <source>
        <strain evidence="6">AGR0001</strain>
    </source>
</reference>
<evidence type="ECO:0000256" key="4">
    <source>
        <dbReference type="SAM" id="MobiDB-lite"/>
    </source>
</evidence>
<evidence type="ECO:0000256" key="3">
    <source>
        <dbReference type="ARBA" id="ARBA00022840"/>
    </source>
</evidence>
<feature type="domain" description="ABC transporter" evidence="5">
    <location>
        <begin position="19"/>
        <end position="244"/>
    </location>
</feature>
<name>A0A8B1NEJ1_9ACTN</name>
<keyword evidence="7" id="KW-1185">Reference proteome</keyword>
<gene>
    <name evidence="6" type="ORF">SU9_019845</name>
</gene>
<dbReference type="InterPro" id="IPR051782">
    <property type="entry name" value="ABC_Transporter_VariousFunc"/>
</dbReference>
<keyword evidence="3 6" id="KW-0067">ATP-binding</keyword>
<sequence>MRPTARGEVDGRASGRTAIEAIGLGKRYRRRWALRDCTFRLPAGRICALVGPNGAGKSTLLSLASGLTRPSEGSVRVYGTAPGTAAGRPVLAHLAQDRPLYPALTVAETLRLGRALNPGRWSGRCAERIVRDGRIPLDARVATLSGGRRTRLALALAFAKRPELLLLDEPLAGLDPLVRHRIAALLLAEAAAHGTTVVLSSDLLAELDGVCDYLLVLGGGRVRLAGEVDDVIGAHALVMGSHRGAGLPPEVAAHPVVEAQLSGRRFTAVVRRNGPVAAGPWETAEPSLEELLLAYLRAPDAPELIAPSAEPVSAPLRRRPGNKPGIPGMPRNGPPRNGPPRPGALPNGRADPPRGAEGTRHDHHSGKGAAA</sequence>